<protein>
    <submittedName>
        <fullName evidence="2">Uncharacterized protein</fullName>
    </submittedName>
</protein>
<keyword evidence="3" id="KW-1185">Reference proteome</keyword>
<dbReference type="EMBL" id="BMAR01000001">
    <property type="protein sequence ID" value="GFR39748.1"/>
    <property type="molecule type" value="Genomic_DNA"/>
</dbReference>
<reference evidence="2 3" key="1">
    <citation type="journal article" date="2021" name="Sci. Rep.">
        <title>Genome sequencing of the multicellular alga Astrephomene provides insights into convergent evolution of germ-soma differentiation.</title>
        <authorList>
            <person name="Yamashita S."/>
            <person name="Yamamoto K."/>
            <person name="Matsuzaki R."/>
            <person name="Suzuki S."/>
            <person name="Yamaguchi H."/>
            <person name="Hirooka S."/>
            <person name="Minakuchi Y."/>
            <person name="Miyagishima S."/>
            <person name="Kawachi M."/>
            <person name="Toyoda A."/>
            <person name="Nozaki H."/>
        </authorList>
    </citation>
    <scope>NUCLEOTIDE SEQUENCE [LARGE SCALE GENOMIC DNA]</scope>
    <source>
        <strain evidence="2 3">NIES-4017</strain>
    </source>
</reference>
<feature type="region of interest" description="Disordered" evidence="1">
    <location>
        <begin position="36"/>
        <end position="66"/>
    </location>
</feature>
<name>A0AAD3DDP6_9CHLO</name>
<accession>A0AAD3DDP6</accession>
<dbReference type="AlphaFoldDB" id="A0AAD3DDP6"/>
<sequence>LVLPSEEDQQRWPWVEDVEWEAAAIAAAVTQVRPPEEVLHRPAANPSDWRKSGGGGSAATRERSAAELGAELDEEGVLTFPELEDVELELELQMGSGAAGVRRFSVVGVRLRHVIGVVAQPAVGSSSAAGCTQAGSLSRVRHLLRPSLAPMSSLFHVLAHWVPQQTVAAHNLLVRLLE</sequence>
<evidence type="ECO:0000313" key="3">
    <source>
        <dbReference type="Proteomes" id="UP001054857"/>
    </source>
</evidence>
<evidence type="ECO:0000313" key="2">
    <source>
        <dbReference type="EMBL" id="GFR39748.1"/>
    </source>
</evidence>
<evidence type="ECO:0000256" key="1">
    <source>
        <dbReference type="SAM" id="MobiDB-lite"/>
    </source>
</evidence>
<proteinExistence type="predicted"/>
<organism evidence="2 3">
    <name type="scientific">Astrephomene gubernaculifera</name>
    <dbReference type="NCBI Taxonomy" id="47775"/>
    <lineage>
        <taxon>Eukaryota</taxon>
        <taxon>Viridiplantae</taxon>
        <taxon>Chlorophyta</taxon>
        <taxon>core chlorophytes</taxon>
        <taxon>Chlorophyceae</taxon>
        <taxon>CS clade</taxon>
        <taxon>Chlamydomonadales</taxon>
        <taxon>Astrephomenaceae</taxon>
        <taxon>Astrephomene</taxon>
    </lineage>
</organism>
<gene>
    <name evidence="2" type="ORF">Agub_g231</name>
</gene>
<dbReference type="Proteomes" id="UP001054857">
    <property type="component" value="Unassembled WGS sequence"/>
</dbReference>
<feature type="non-terminal residue" evidence="2">
    <location>
        <position position="1"/>
    </location>
</feature>
<comment type="caution">
    <text evidence="2">The sequence shown here is derived from an EMBL/GenBank/DDBJ whole genome shotgun (WGS) entry which is preliminary data.</text>
</comment>